<sequence>MVDSLDMEKPQKRYCIRTKHVIIICVTVVVCSLAVGLGVGLSKSGTTSPTTSTPAPTTGPTQPPLPSRGPCAPSTVSNGDWRDFRLPIYVNPIHYDLHMEPDLVEDSYTGTVDIHLSVSKPTRHLWLHIRETFVSAQPRLRMLSSRAGQREVAVKGCFEYVPQQYVVVEATEELPATGPGEVYVLSLDFQGWLNGSVVGFYRVVYSENGVTKKIAATDHEPTDARKSFPCFDEPNKKATYTISITHDKSYGALSNMPLEVGLKSMTQKSIPMSTYLVCFAVHQFGFVERKSARGVPLRIYAQPSQLGTATYAANTTKIIFDYFEEYFNMTYSIAKLDKIAIPDFGTGAMENWGLITYRETNLLYDAEQSSSYNKQRVASVISHELVHQWFGNIVTMDWWDDLWLNEGFASFFEYIGVEKAEPSWGMRDIMIISDVLPVMVDDALLSSHPIIVNVSTPAEITSVFDGISYSKGASILRMLEDWMGKDKFRDGCRKYLKDYYFDNAKTANFWKSLADVSGLPVADVMDTWTKQMGYPVLDLSVTETVAKLSQRRFLLDPKANATQPPSPLGSVINYSASEDGLLKVNNDHLGFYRVNHEDHMWNAISQQLQSKHSEFDAADRTSYIDDVFALARADVIDYGNAFNLTMYLTNETEYIVWERVASSIAYVRDMLSGNAALYPLFQVRLTPVNPSSLGWNDAGTQTQRLLRETTLGIACQMGDQEALNEASRIFDQWINGSISVAVNLRLLVYRYGMKNSGTEAKWNIMFQRYKDTSLAQEKDKLLYGLSSVDNVELLYRLLEACKDESVVRSQDLFTVVRYVSINPLGENMAWDWTTLNWDYLVNRYTINDRNLGRLLGRITTSYNTELQLWKMEHFFSRTPNAGAGEMPRQQALETVRNNIEWIRSNENEIRDWLERNVA</sequence>
<comment type="subcellular location">
    <subcellularLocation>
        <location evidence="2">Cell membrane</location>
        <topology evidence="2">Single-pass type II membrane protein</topology>
    </subcellularLocation>
</comment>
<dbReference type="GO" id="GO:0008217">
    <property type="term" value="P:regulation of blood pressure"/>
    <property type="evidence" value="ECO:0007669"/>
    <property type="project" value="TreeGrafter"/>
</dbReference>
<evidence type="ECO:0000256" key="6">
    <source>
        <dbReference type="ARBA" id="ARBA00022475"/>
    </source>
</evidence>
<dbReference type="InterPro" id="IPR024571">
    <property type="entry name" value="ERAP1-like_C_dom"/>
</dbReference>
<evidence type="ECO:0000313" key="28">
    <source>
        <dbReference type="Ensembl" id="ENSGACP00000046645.1"/>
    </source>
</evidence>
<evidence type="ECO:0000259" key="26">
    <source>
        <dbReference type="Pfam" id="PF11838"/>
    </source>
</evidence>
<keyword evidence="11 21" id="KW-0862">Zinc</keyword>
<evidence type="ECO:0000256" key="20">
    <source>
        <dbReference type="PIRSR" id="PIRSR634016-2"/>
    </source>
</evidence>
<dbReference type="SUPFAM" id="SSF63737">
    <property type="entry name" value="Leukotriene A4 hydrolase N-terminal domain"/>
    <property type="match status" value="1"/>
</dbReference>
<dbReference type="InterPro" id="IPR014782">
    <property type="entry name" value="Peptidase_M1_dom"/>
</dbReference>
<keyword evidence="6" id="KW-1003">Cell membrane</keyword>
<dbReference type="GO" id="GO:0070006">
    <property type="term" value="F:metalloaminopeptidase activity"/>
    <property type="evidence" value="ECO:0007669"/>
    <property type="project" value="TreeGrafter"/>
</dbReference>
<reference evidence="28" key="2">
    <citation type="submission" date="2025-08" db="UniProtKB">
        <authorList>
            <consortium name="Ensembl"/>
        </authorList>
    </citation>
    <scope>IDENTIFICATION</scope>
</reference>
<evidence type="ECO:0000256" key="5">
    <source>
        <dbReference type="ARBA" id="ARBA00022438"/>
    </source>
</evidence>
<keyword evidence="18" id="KW-0325">Glycoprotein</keyword>
<dbReference type="SUPFAM" id="SSF55486">
    <property type="entry name" value="Metalloproteases ('zincins'), catalytic domain"/>
    <property type="match status" value="1"/>
</dbReference>
<keyword evidence="16 23" id="KW-0472">Membrane</keyword>
<dbReference type="GO" id="GO:0006508">
    <property type="term" value="P:proteolysis"/>
    <property type="evidence" value="ECO:0007669"/>
    <property type="project" value="UniProtKB-KW"/>
</dbReference>
<comment type="similarity">
    <text evidence="3 23">Belongs to the peptidase M1 family.</text>
</comment>
<keyword evidence="15 23" id="KW-0482">Metalloprotease</keyword>
<protein>
    <recommendedName>
        <fullName evidence="23">Aminopeptidase</fullName>
        <ecNumber evidence="23">3.4.11.-</ecNumber>
    </recommendedName>
</protein>
<comment type="subunit">
    <text evidence="4">Homodimer; disulfide-linked.</text>
</comment>
<evidence type="ECO:0000256" key="7">
    <source>
        <dbReference type="ARBA" id="ARBA00022670"/>
    </source>
</evidence>
<dbReference type="Ensembl" id="ENSGACT00000037548.1">
    <property type="protein sequence ID" value="ENSGACP00000046645.1"/>
    <property type="gene ID" value="ENSGACG00000001963.2"/>
</dbReference>
<feature type="region of interest" description="Disordered" evidence="24">
    <location>
        <begin position="42"/>
        <end position="74"/>
    </location>
</feature>
<dbReference type="CDD" id="cd09601">
    <property type="entry name" value="M1_APN-Q_like"/>
    <property type="match status" value="1"/>
</dbReference>
<feature type="domain" description="ERAP1-like C-terminal" evidence="26">
    <location>
        <begin position="581"/>
        <end position="897"/>
    </location>
</feature>
<comment type="catalytic activity">
    <reaction evidence="1">
        <text>Release of N-terminal glutamate (and to a lesser extent aspartate) from a peptide.</text>
        <dbReference type="EC" id="3.4.11.7"/>
    </reaction>
</comment>
<dbReference type="EC" id="3.4.11.-" evidence="23"/>
<feature type="binding site" evidence="20">
    <location>
        <position position="849"/>
    </location>
    <ligand>
        <name>substrate</name>
    </ligand>
</feature>
<feature type="domain" description="Aminopeptidase N-like N-terminal" evidence="27">
    <location>
        <begin position="92"/>
        <end position="276"/>
    </location>
</feature>
<feature type="site" description="Transition state stabilizer" evidence="22">
    <location>
        <position position="469"/>
    </location>
</feature>
<dbReference type="Proteomes" id="UP000007635">
    <property type="component" value="Chromosome XV"/>
</dbReference>
<keyword evidence="7 23" id="KW-0645">Protease</keyword>
<dbReference type="GO" id="GO:0008270">
    <property type="term" value="F:zinc ion binding"/>
    <property type="evidence" value="ECO:0007669"/>
    <property type="project" value="UniProtKB-UniRule"/>
</dbReference>
<evidence type="ECO:0000256" key="16">
    <source>
        <dbReference type="ARBA" id="ARBA00023136"/>
    </source>
</evidence>
<keyword evidence="5 23" id="KW-0031">Aminopeptidase</keyword>
<accession>A0AAQ4Q662</accession>
<feature type="binding site" evidence="20">
    <location>
        <position position="220"/>
    </location>
    <ligand>
        <name>substrate</name>
    </ligand>
</feature>
<evidence type="ECO:0000259" key="27">
    <source>
        <dbReference type="Pfam" id="PF17900"/>
    </source>
</evidence>
<dbReference type="InterPro" id="IPR042097">
    <property type="entry name" value="Aminopeptidase_N-like_N_sf"/>
</dbReference>
<dbReference type="InterPro" id="IPR045357">
    <property type="entry name" value="Aminopeptidase_N-like_N"/>
</dbReference>
<dbReference type="PRINTS" id="PR00756">
    <property type="entry name" value="ALADIPTASE"/>
</dbReference>
<evidence type="ECO:0000256" key="9">
    <source>
        <dbReference type="ARBA" id="ARBA00022723"/>
    </source>
</evidence>
<keyword evidence="12" id="KW-0106">Calcium</keyword>
<feature type="binding site" evidence="21">
    <location>
        <position position="406"/>
    </location>
    <ligand>
        <name>Zn(2+)</name>
        <dbReference type="ChEBI" id="CHEBI:29105"/>
        <note>catalytic</note>
    </ligand>
</feature>
<evidence type="ECO:0000256" key="12">
    <source>
        <dbReference type="ARBA" id="ARBA00022837"/>
    </source>
</evidence>
<dbReference type="AlphaFoldDB" id="A0AAQ4Q662"/>
<keyword evidence="17" id="KW-1015">Disulfide bond</keyword>
<evidence type="ECO:0000259" key="25">
    <source>
        <dbReference type="Pfam" id="PF01433"/>
    </source>
</evidence>
<keyword evidence="13" id="KW-0735">Signal-anchor</keyword>
<feature type="transmembrane region" description="Helical" evidence="23">
    <location>
        <begin position="21"/>
        <end position="41"/>
    </location>
</feature>
<dbReference type="Pfam" id="PF01433">
    <property type="entry name" value="Peptidase_M1"/>
    <property type="match status" value="1"/>
</dbReference>
<keyword evidence="10 23" id="KW-0378">Hydrolase</keyword>
<keyword evidence="8 23" id="KW-0812">Transmembrane</keyword>
<evidence type="ECO:0000256" key="24">
    <source>
        <dbReference type="SAM" id="MobiDB-lite"/>
    </source>
</evidence>
<dbReference type="PANTHER" id="PTHR11533:SF276">
    <property type="entry name" value="GLUTAMYL AMINOPEPTIDASE"/>
    <property type="match status" value="1"/>
</dbReference>
<evidence type="ECO:0000256" key="15">
    <source>
        <dbReference type="ARBA" id="ARBA00023049"/>
    </source>
</evidence>
<evidence type="ECO:0000256" key="2">
    <source>
        <dbReference type="ARBA" id="ARBA00004401"/>
    </source>
</evidence>
<evidence type="ECO:0000256" key="18">
    <source>
        <dbReference type="ARBA" id="ARBA00023180"/>
    </source>
</evidence>
<evidence type="ECO:0000256" key="17">
    <source>
        <dbReference type="ARBA" id="ARBA00023157"/>
    </source>
</evidence>
<dbReference type="FunFam" id="2.60.40.1730:FF:000006">
    <property type="entry name" value="Aminopeptidase"/>
    <property type="match status" value="1"/>
</dbReference>
<dbReference type="Gene3D" id="2.60.40.1730">
    <property type="entry name" value="tricorn interacting facor f3 domain"/>
    <property type="match status" value="1"/>
</dbReference>
<dbReference type="GO" id="GO:0005615">
    <property type="term" value="C:extracellular space"/>
    <property type="evidence" value="ECO:0007669"/>
    <property type="project" value="TreeGrafter"/>
</dbReference>
<reference evidence="28" key="3">
    <citation type="submission" date="2025-09" db="UniProtKB">
        <authorList>
            <consortium name="Ensembl"/>
        </authorList>
    </citation>
    <scope>IDENTIFICATION</scope>
</reference>
<dbReference type="GO" id="GO:0005737">
    <property type="term" value="C:cytoplasm"/>
    <property type="evidence" value="ECO:0007669"/>
    <property type="project" value="TreeGrafter"/>
</dbReference>
<dbReference type="FunFam" id="1.25.50.20:FF:000001">
    <property type="entry name" value="Aminopeptidase"/>
    <property type="match status" value="1"/>
</dbReference>
<dbReference type="Gene3D" id="1.10.390.10">
    <property type="entry name" value="Neutral Protease Domain 2"/>
    <property type="match status" value="1"/>
</dbReference>
<dbReference type="GO" id="GO:0042277">
    <property type="term" value="F:peptide binding"/>
    <property type="evidence" value="ECO:0007669"/>
    <property type="project" value="TreeGrafter"/>
</dbReference>
<feature type="domain" description="Peptidase M1 membrane alanine aminopeptidase" evidence="25">
    <location>
        <begin position="311"/>
        <end position="528"/>
    </location>
</feature>
<keyword evidence="9 21" id="KW-0479">Metal-binding</keyword>
<keyword evidence="14 23" id="KW-1133">Transmembrane helix</keyword>
<dbReference type="InterPro" id="IPR001930">
    <property type="entry name" value="Peptidase_M1"/>
</dbReference>
<feature type="compositionally biased region" description="Low complexity" evidence="24">
    <location>
        <begin position="44"/>
        <end position="60"/>
    </location>
</feature>
<evidence type="ECO:0000256" key="14">
    <source>
        <dbReference type="ARBA" id="ARBA00022989"/>
    </source>
</evidence>
<evidence type="ECO:0000256" key="13">
    <source>
        <dbReference type="ARBA" id="ARBA00022968"/>
    </source>
</evidence>
<dbReference type="GeneTree" id="ENSGT00940000156946"/>
<evidence type="ECO:0000256" key="21">
    <source>
        <dbReference type="PIRSR" id="PIRSR634016-3"/>
    </source>
</evidence>
<dbReference type="GO" id="GO:0043171">
    <property type="term" value="P:peptide catabolic process"/>
    <property type="evidence" value="ECO:0007669"/>
    <property type="project" value="TreeGrafter"/>
</dbReference>
<reference evidence="28 29" key="1">
    <citation type="journal article" date="2021" name="G3 (Bethesda)">
        <title>Improved contiguity of the threespine stickleback genome using long-read sequencing.</title>
        <authorList>
            <person name="Nath S."/>
            <person name="Shaw D.E."/>
            <person name="White M.A."/>
        </authorList>
    </citation>
    <scope>NUCLEOTIDE SEQUENCE [LARGE SCALE GENOMIC DNA]</scope>
    <source>
        <strain evidence="28 29">Lake Benthic</strain>
    </source>
</reference>
<dbReference type="InterPro" id="IPR050344">
    <property type="entry name" value="Peptidase_M1_aminopeptidases"/>
</dbReference>
<evidence type="ECO:0000256" key="1">
    <source>
        <dbReference type="ARBA" id="ARBA00001703"/>
    </source>
</evidence>
<feature type="binding site" evidence="20">
    <location>
        <begin position="347"/>
        <end position="351"/>
    </location>
    <ligand>
        <name>substrate</name>
    </ligand>
</feature>
<dbReference type="Pfam" id="PF11838">
    <property type="entry name" value="ERAP1_C"/>
    <property type="match status" value="1"/>
</dbReference>
<dbReference type="GO" id="GO:0004230">
    <property type="term" value="F:glutamyl aminopeptidase activity"/>
    <property type="evidence" value="ECO:0007669"/>
    <property type="project" value="UniProtKB-EC"/>
</dbReference>
<evidence type="ECO:0000256" key="23">
    <source>
        <dbReference type="RuleBase" id="RU364040"/>
    </source>
</evidence>
<evidence type="ECO:0000256" key="10">
    <source>
        <dbReference type="ARBA" id="ARBA00022801"/>
    </source>
</evidence>
<comment type="cofactor">
    <cofactor evidence="21 23">
        <name>Zn(2+)</name>
        <dbReference type="ChEBI" id="CHEBI:29105"/>
    </cofactor>
    <text evidence="21 23">Binds 1 zinc ion per subunit.</text>
</comment>
<organism evidence="28 29">
    <name type="scientific">Gasterosteus aculeatus aculeatus</name>
    <name type="common">three-spined stickleback</name>
    <dbReference type="NCBI Taxonomy" id="481459"/>
    <lineage>
        <taxon>Eukaryota</taxon>
        <taxon>Metazoa</taxon>
        <taxon>Chordata</taxon>
        <taxon>Craniata</taxon>
        <taxon>Vertebrata</taxon>
        <taxon>Euteleostomi</taxon>
        <taxon>Actinopterygii</taxon>
        <taxon>Neopterygii</taxon>
        <taxon>Teleostei</taxon>
        <taxon>Neoteleostei</taxon>
        <taxon>Acanthomorphata</taxon>
        <taxon>Eupercaria</taxon>
        <taxon>Perciformes</taxon>
        <taxon>Cottioidei</taxon>
        <taxon>Gasterosteales</taxon>
        <taxon>Gasterosteidae</taxon>
        <taxon>Gasterosteus</taxon>
    </lineage>
</organism>
<proteinExistence type="inferred from homology"/>
<keyword evidence="29" id="KW-1185">Reference proteome</keyword>
<evidence type="ECO:0000256" key="4">
    <source>
        <dbReference type="ARBA" id="ARBA00011748"/>
    </source>
</evidence>
<dbReference type="FunFam" id="1.10.390.10:FF:000016">
    <property type="entry name" value="Glutamyl aminopeptidase"/>
    <property type="match status" value="1"/>
</dbReference>
<feature type="binding site" evidence="21">
    <location>
        <position position="383"/>
    </location>
    <ligand>
        <name>Zn(2+)</name>
        <dbReference type="ChEBI" id="CHEBI:29105"/>
        <note>catalytic</note>
    </ligand>
</feature>
<evidence type="ECO:0000256" key="19">
    <source>
        <dbReference type="PIRSR" id="PIRSR634016-1"/>
    </source>
</evidence>
<evidence type="ECO:0000256" key="3">
    <source>
        <dbReference type="ARBA" id="ARBA00010136"/>
    </source>
</evidence>
<dbReference type="GO" id="GO:0005886">
    <property type="term" value="C:plasma membrane"/>
    <property type="evidence" value="ECO:0007669"/>
    <property type="project" value="UniProtKB-SubCell"/>
</dbReference>
<name>A0AAQ4Q662_GASAC</name>
<evidence type="ECO:0000256" key="8">
    <source>
        <dbReference type="ARBA" id="ARBA00022692"/>
    </source>
</evidence>
<dbReference type="Gene3D" id="1.25.50.20">
    <property type="match status" value="1"/>
</dbReference>
<dbReference type="Pfam" id="PF17900">
    <property type="entry name" value="Peptidase_M1_N"/>
    <property type="match status" value="1"/>
</dbReference>
<feature type="binding site" evidence="21">
    <location>
        <position position="387"/>
    </location>
    <ligand>
        <name>Zn(2+)</name>
        <dbReference type="ChEBI" id="CHEBI:29105"/>
        <note>catalytic</note>
    </ligand>
</feature>
<feature type="active site" description="Proton acceptor" evidence="19">
    <location>
        <position position="384"/>
    </location>
</feature>
<dbReference type="InterPro" id="IPR034016">
    <property type="entry name" value="M1_APN-typ"/>
</dbReference>
<evidence type="ECO:0000313" key="29">
    <source>
        <dbReference type="Proteomes" id="UP000007635"/>
    </source>
</evidence>
<evidence type="ECO:0000256" key="11">
    <source>
        <dbReference type="ARBA" id="ARBA00022833"/>
    </source>
</evidence>
<evidence type="ECO:0000256" key="22">
    <source>
        <dbReference type="PIRSR" id="PIRSR634016-4"/>
    </source>
</evidence>
<dbReference type="PANTHER" id="PTHR11533">
    <property type="entry name" value="PROTEASE M1 ZINC METALLOPROTEASE"/>
    <property type="match status" value="1"/>
</dbReference>
<dbReference type="InterPro" id="IPR027268">
    <property type="entry name" value="Peptidase_M4/M1_CTD_sf"/>
</dbReference>